<dbReference type="SUPFAM" id="SSF161098">
    <property type="entry name" value="MetI-like"/>
    <property type="match status" value="1"/>
</dbReference>
<dbReference type="GO" id="GO:0055085">
    <property type="term" value="P:transmembrane transport"/>
    <property type="evidence" value="ECO:0007669"/>
    <property type="project" value="InterPro"/>
</dbReference>
<keyword evidence="4 7" id="KW-0812">Transmembrane</keyword>
<protein>
    <submittedName>
        <fullName evidence="9">Binding-protein-dependent transport systems inner membrane component</fullName>
    </submittedName>
</protein>
<gene>
    <name evidence="9" type="ordered locus">Arnit_2804</name>
</gene>
<keyword evidence="5 7" id="KW-1133">Transmembrane helix</keyword>
<evidence type="ECO:0000256" key="1">
    <source>
        <dbReference type="ARBA" id="ARBA00004651"/>
    </source>
</evidence>
<dbReference type="eggNOG" id="COG0600">
    <property type="taxonomic scope" value="Bacteria"/>
</dbReference>
<dbReference type="EMBL" id="CP001999">
    <property type="protein sequence ID" value="ADG94452.1"/>
    <property type="molecule type" value="Genomic_DNA"/>
</dbReference>
<dbReference type="PROSITE" id="PS50928">
    <property type="entry name" value="ABC_TM1"/>
    <property type="match status" value="1"/>
</dbReference>
<evidence type="ECO:0000256" key="5">
    <source>
        <dbReference type="ARBA" id="ARBA00022989"/>
    </source>
</evidence>
<dbReference type="Proteomes" id="UP000000939">
    <property type="component" value="Chromosome"/>
</dbReference>
<organism evidence="9 10">
    <name type="scientific">Arcobacter nitrofigilis (strain ATCC 33309 / DSM 7299 / CCUG 15893 / LMG 7604 / NCTC 12251 / CI)</name>
    <name type="common">Campylobacter nitrofigilis</name>
    <dbReference type="NCBI Taxonomy" id="572480"/>
    <lineage>
        <taxon>Bacteria</taxon>
        <taxon>Pseudomonadati</taxon>
        <taxon>Campylobacterota</taxon>
        <taxon>Epsilonproteobacteria</taxon>
        <taxon>Campylobacterales</taxon>
        <taxon>Arcobacteraceae</taxon>
        <taxon>Arcobacter</taxon>
    </lineage>
</organism>
<sequence length="245" mass="28578" precursor="true">MQKNQTKIFSFMLFLILWQALSLLINSDLFPSIIDIVKSLEEHIKNKDLFWNLFITLYRVFVAFFITMSIGIIFGLLMGFYKKVDDFFDFLLILGLNIPALVTIIICYIWFGLTDFSAILAVVINKVPIVIVNIREGTKAFDKKYMDFAKIYKLSRKEIFLNIYLPQLYPYLLATTRLSLSLIWKIVLVVELLGRSDGIGFQISMFYQYFDISSILAYSFAFISVILLIEHKILKPIDIKLKAWK</sequence>
<feature type="transmembrane region" description="Helical" evidence="7">
    <location>
        <begin position="51"/>
        <end position="78"/>
    </location>
</feature>
<dbReference type="AlphaFoldDB" id="D5V732"/>
<keyword evidence="2 7" id="KW-0813">Transport</keyword>
<reference evidence="9 10" key="1">
    <citation type="journal article" date="2010" name="Stand. Genomic Sci.">
        <title>Complete genome sequence of Arcobacter nitrofigilis type strain (CI).</title>
        <authorList>
            <person name="Pati A."/>
            <person name="Gronow S."/>
            <person name="Lapidus A."/>
            <person name="Copeland A."/>
            <person name="Glavina Del Rio T."/>
            <person name="Nolan M."/>
            <person name="Lucas S."/>
            <person name="Tice H."/>
            <person name="Cheng J.F."/>
            <person name="Han C."/>
            <person name="Chertkov O."/>
            <person name="Bruce D."/>
            <person name="Tapia R."/>
            <person name="Goodwin L."/>
            <person name="Pitluck S."/>
            <person name="Liolios K."/>
            <person name="Ivanova N."/>
            <person name="Mavromatis K."/>
            <person name="Chen A."/>
            <person name="Palaniappan K."/>
            <person name="Land M."/>
            <person name="Hauser L."/>
            <person name="Chang Y.J."/>
            <person name="Jeffries C.D."/>
            <person name="Detter J.C."/>
            <person name="Rohde M."/>
            <person name="Goker M."/>
            <person name="Bristow J."/>
            <person name="Eisen J.A."/>
            <person name="Markowitz V."/>
            <person name="Hugenholtz P."/>
            <person name="Klenk H.P."/>
            <person name="Kyrpides N.C."/>
        </authorList>
    </citation>
    <scope>NUCLEOTIDE SEQUENCE [LARGE SCALE GENOMIC DNA]</scope>
    <source>
        <strain evidence="10">ATCC 33309 / DSM 7299 / CCUG 15893 / LMG 7604 / NCTC 12251 / CI</strain>
    </source>
</reference>
<evidence type="ECO:0000256" key="2">
    <source>
        <dbReference type="ARBA" id="ARBA00022448"/>
    </source>
</evidence>
<dbReference type="Pfam" id="PF00528">
    <property type="entry name" value="BPD_transp_1"/>
    <property type="match status" value="1"/>
</dbReference>
<comment type="similarity">
    <text evidence="7">Belongs to the binding-protein-dependent transport system permease family.</text>
</comment>
<feature type="transmembrane region" description="Helical" evidence="7">
    <location>
        <begin position="90"/>
        <end position="111"/>
    </location>
</feature>
<feature type="domain" description="ABC transmembrane type-1" evidence="8">
    <location>
        <begin position="53"/>
        <end position="233"/>
    </location>
</feature>
<comment type="subcellular location">
    <subcellularLocation>
        <location evidence="1 7">Cell membrane</location>
        <topology evidence="1 7">Multi-pass membrane protein</topology>
    </subcellularLocation>
</comment>
<evidence type="ECO:0000313" key="9">
    <source>
        <dbReference type="EMBL" id="ADG94452.1"/>
    </source>
</evidence>
<dbReference type="GO" id="GO:0005886">
    <property type="term" value="C:plasma membrane"/>
    <property type="evidence" value="ECO:0007669"/>
    <property type="project" value="UniProtKB-SubCell"/>
</dbReference>
<dbReference type="CDD" id="cd06261">
    <property type="entry name" value="TM_PBP2"/>
    <property type="match status" value="1"/>
</dbReference>
<proteinExistence type="inferred from homology"/>
<dbReference type="KEGG" id="ant:Arnit_2804"/>
<evidence type="ECO:0000256" key="7">
    <source>
        <dbReference type="RuleBase" id="RU363032"/>
    </source>
</evidence>
<evidence type="ECO:0000256" key="4">
    <source>
        <dbReference type="ARBA" id="ARBA00022692"/>
    </source>
</evidence>
<dbReference type="HOGENOM" id="CLU_046113_4_0_7"/>
<dbReference type="RefSeq" id="WP_013136597.1">
    <property type="nucleotide sequence ID" value="NC_014166.1"/>
</dbReference>
<feature type="transmembrane region" description="Helical" evidence="7">
    <location>
        <begin position="168"/>
        <end position="187"/>
    </location>
</feature>
<dbReference type="OrthoDB" id="9809660at2"/>
<dbReference type="Gene3D" id="1.10.3720.10">
    <property type="entry name" value="MetI-like"/>
    <property type="match status" value="1"/>
</dbReference>
<accession>D5V732</accession>
<evidence type="ECO:0000259" key="8">
    <source>
        <dbReference type="PROSITE" id="PS50928"/>
    </source>
</evidence>
<dbReference type="PANTHER" id="PTHR30151:SF38">
    <property type="entry name" value="ALIPHATIC SULFONATES TRANSPORT PERMEASE PROTEIN SSUC-RELATED"/>
    <property type="match status" value="1"/>
</dbReference>
<name>D5V732_ARCNC</name>
<evidence type="ECO:0000256" key="3">
    <source>
        <dbReference type="ARBA" id="ARBA00022475"/>
    </source>
</evidence>
<evidence type="ECO:0000256" key="6">
    <source>
        <dbReference type="ARBA" id="ARBA00023136"/>
    </source>
</evidence>
<feature type="transmembrane region" description="Helical" evidence="7">
    <location>
        <begin position="117"/>
        <end position="134"/>
    </location>
</feature>
<dbReference type="InterPro" id="IPR000515">
    <property type="entry name" value="MetI-like"/>
</dbReference>
<dbReference type="PANTHER" id="PTHR30151">
    <property type="entry name" value="ALKANE SULFONATE ABC TRANSPORTER-RELATED, MEMBRANE SUBUNIT"/>
    <property type="match status" value="1"/>
</dbReference>
<feature type="transmembrane region" description="Helical" evidence="7">
    <location>
        <begin position="207"/>
        <end position="229"/>
    </location>
</feature>
<keyword evidence="6 7" id="KW-0472">Membrane</keyword>
<keyword evidence="10" id="KW-1185">Reference proteome</keyword>
<dbReference type="InterPro" id="IPR035906">
    <property type="entry name" value="MetI-like_sf"/>
</dbReference>
<keyword evidence="3" id="KW-1003">Cell membrane</keyword>
<evidence type="ECO:0000313" key="10">
    <source>
        <dbReference type="Proteomes" id="UP000000939"/>
    </source>
</evidence>
<dbReference type="STRING" id="572480.Arnit_2804"/>